<sequence length="354" mass="38456">MQPILIYASLALSWATFSTPCEIPTTPLSDTIPSFFRIQVQNASEPEIHNLFMNLLPAGGGDNHLFVGPVGNPTSDLILTSGSIEKGIIHAVIGGEFSEIDQTTKMFTTERGDPRAIFAPTYACNPDTDKLQIELRFVTWQNHPAGGWICVRPTFQEAHEFRYYPPRNSLEDPNRRCIKVTLVVIPSDGDSTSTTLITSTIPSTTSSSPTISIPSSTAATSATSTATGTPLLYTDMTSKGFAFVGCAPEERRVTDAGGRTLPDLLYAEDIMTNEKCMDFCSSSGFKYAGSEWNRECWCANSYLSTRQPETTLTSLANCNYKCSGDASQYCGGDAWLSLYQACTPGSPCINAEFV</sequence>
<dbReference type="SMART" id="SM00321">
    <property type="entry name" value="WSC"/>
    <property type="match status" value="1"/>
</dbReference>
<keyword evidence="4" id="KW-1133">Transmembrane helix</keyword>
<dbReference type="PROSITE" id="PS51212">
    <property type="entry name" value="WSC"/>
    <property type="match status" value="1"/>
</dbReference>
<comment type="caution">
    <text evidence="9">The sequence shown here is derived from an EMBL/GenBank/DDBJ whole genome shotgun (WGS) entry which is preliminary data.</text>
</comment>
<dbReference type="EMBL" id="CAJVRM010000143">
    <property type="protein sequence ID" value="CAG8975612.1"/>
    <property type="molecule type" value="Genomic_DNA"/>
</dbReference>
<comment type="subcellular location">
    <subcellularLocation>
        <location evidence="1">Membrane</location>
        <topology evidence="1">Single-pass membrane protein</topology>
    </subcellularLocation>
</comment>
<dbReference type="Pfam" id="PF25486">
    <property type="entry name" value="DUF7909"/>
    <property type="match status" value="1"/>
</dbReference>
<keyword evidence="6" id="KW-0325">Glycoprotein</keyword>
<dbReference type="PANTHER" id="PTHR24269">
    <property type="entry name" value="KREMEN PROTEIN"/>
    <property type="match status" value="1"/>
</dbReference>
<feature type="chain" id="PRO_5040437904" description="WSC domain-containing protein" evidence="7">
    <location>
        <begin position="19"/>
        <end position="354"/>
    </location>
</feature>
<evidence type="ECO:0000313" key="9">
    <source>
        <dbReference type="EMBL" id="CAG8975612.1"/>
    </source>
</evidence>
<dbReference type="GO" id="GO:0005886">
    <property type="term" value="C:plasma membrane"/>
    <property type="evidence" value="ECO:0007669"/>
    <property type="project" value="TreeGrafter"/>
</dbReference>
<proteinExistence type="predicted"/>
<gene>
    <name evidence="9" type="ORF">HYALB_00006819</name>
</gene>
<keyword evidence="3 7" id="KW-0732">Signal</keyword>
<dbReference type="Pfam" id="PF01822">
    <property type="entry name" value="WSC"/>
    <property type="match status" value="1"/>
</dbReference>
<dbReference type="InterPro" id="IPR057231">
    <property type="entry name" value="DUF7909"/>
</dbReference>
<dbReference type="AlphaFoldDB" id="A0A9N9LM77"/>
<evidence type="ECO:0000256" key="3">
    <source>
        <dbReference type="ARBA" id="ARBA00022729"/>
    </source>
</evidence>
<evidence type="ECO:0000256" key="2">
    <source>
        <dbReference type="ARBA" id="ARBA00022692"/>
    </source>
</evidence>
<name>A0A9N9LM77_9HELO</name>
<evidence type="ECO:0000256" key="7">
    <source>
        <dbReference type="SAM" id="SignalP"/>
    </source>
</evidence>
<dbReference type="Proteomes" id="UP000701801">
    <property type="component" value="Unassembled WGS sequence"/>
</dbReference>
<protein>
    <recommendedName>
        <fullName evidence="8">WSC domain-containing protein</fullName>
    </recommendedName>
</protein>
<evidence type="ECO:0000256" key="6">
    <source>
        <dbReference type="ARBA" id="ARBA00023180"/>
    </source>
</evidence>
<keyword evidence="5" id="KW-0472">Membrane</keyword>
<dbReference type="InterPro" id="IPR002889">
    <property type="entry name" value="WSC_carb-bd"/>
</dbReference>
<evidence type="ECO:0000313" key="10">
    <source>
        <dbReference type="Proteomes" id="UP000701801"/>
    </source>
</evidence>
<dbReference type="PANTHER" id="PTHR24269:SF16">
    <property type="entry name" value="PROTEIN SLG1"/>
    <property type="match status" value="1"/>
</dbReference>
<organism evidence="9 10">
    <name type="scientific">Hymenoscyphus albidus</name>
    <dbReference type="NCBI Taxonomy" id="595503"/>
    <lineage>
        <taxon>Eukaryota</taxon>
        <taxon>Fungi</taxon>
        <taxon>Dikarya</taxon>
        <taxon>Ascomycota</taxon>
        <taxon>Pezizomycotina</taxon>
        <taxon>Leotiomycetes</taxon>
        <taxon>Helotiales</taxon>
        <taxon>Helotiaceae</taxon>
        <taxon>Hymenoscyphus</taxon>
    </lineage>
</organism>
<keyword evidence="10" id="KW-1185">Reference proteome</keyword>
<reference evidence="9" key="1">
    <citation type="submission" date="2021-07" db="EMBL/GenBank/DDBJ databases">
        <authorList>
            <person name="Durling M."/>
        </authorList>
    </citation>
    <scope>NUCLEOTIDE SEQUENCE</scope>
</reference>
<feature type="domain" description="WSC" evidence="8">
    <location>
        <begin position="240"/>
        <end position="342"/>
    </location>
</feature>
<keyword evidence="2" id="KW-0812">Transmembrane</keyword>
<dbReference type="InterPro" id="IPR051836">
    <property type="entry name" value="Kremen_rcpt"/>
</dbReference>
<feature type="signal peptide" evidence="7">
    <location>
        <begin position="1"/>
        <end position="18"/>
    </location>
</feature>
<evidence type="ECO:0000259" key="8">
    <source>
        <dbReference type="PROSITE" id="PS51212"/>
    </source>
</evidence>
<accession>A0A9N9LM77</accession>
<evidence type="ECO:0000256" key="1">
    <source>
        <dbReference type="ARBA" id="ARBA00004167"/>
    </source>
</evidence>
<evidence type="ECO:0000256" key="4">
    <source>
        <dbReference type="ARBA" id="ARBA00022989"/>
    </source>
</evidence>
<evidence type="ECO:0000256" key="5">
    <source>
        <dbReference type="ARBA" id="ARBA00023136"/>
    </source>
</evidence>
<dbReference type="OrthoDB" id="2019572at2759"/>